<dbReference type="EMBL" id="SMKO01000022">
    <property type="protein sequence ID" value="TDD08199.1"/>
    <property type="molecule type" value="Genomic_DNA"/>
</dbReference>
<dbReference type="AlphaFoldDB" id="A0A4R4VQL8"/>
<dbReference type="SUPFAM" id="SSF51445">
    <property type="entry name" value="(Trans)glycosidases"/>
    <property type="match status" value="1"/>
</dbReference>
<accession>A0A4R4VQL8</accession>
<reference evidence="3 4" key="1">
    <citation type="submission" date="2019-03" db="EMBL/GenBank/DDBJ databases">
        <title>Draft genome sequences of novel Actinobacteria.</title>
        <authorList>
            <person name="Sahin N."/>
            <person name="Ay H."/>
            <person name="Saygin H."/>
        </authorList>
    </citation>
    <scope>NUCLEOTIDE SEQUENCE [LARGE SCALE GENOMIC DNA]</scope>
    <source>
        <strain evidence="3 4">KC310</strain>
    </source>
</reference>
<evidence type="ECO:0000313" key="4">
    <source>
        <dbReference type="Proteomes" id="UP000295258"/>
    </source>
</evidence>
<feature type="signal peptide" evidence="1">
    <location>
        <begin position="1"/>
        <end position="30"/>
    </location>
</feature>
<feature type="chain" id="PRO_5038664446" description="Glycoside-hydrolase family GH114 TIM-barrel domain-containing protein" evidence="1">
    <location>
        <begin position="31"/>
        <end position="302"/>
    </location>
</feature>
<evidence type="ECO:0000256" key="1">
    <source>
        <dbReference type="SAM" id="SignalP"/>
    </source>
</evidence>
<dbReference type="PANTHER" id="PTHR35273:SF2">
    <property type="entry name" value="ALPHA-GALACTOSIDASE"/>
    <property type="match status" value="1"/>
</dbReference>
<feature type="domain" description="Glycoside-hydrolase family GH114 TIM-barrel" evidence="2">
    <location>
        <begin position="70"/>
        <end position="292"/>
    </location>
</feature>
<evidence type="ECO:0000313" key="3">
    <source>
        <dbReference type="EMBL" id="TDD08199.1"/>
    </source>
</evidence>
<proteinExistence type="predicted"/>
<dbReference type="Proteomes" id="UP000295258">
    <property type="component" value="Unassembled WGS sequence"/>
</dbReference>
<dbReference type="RefSeq" id="WP_132595043.1">
    <property type="nucleotide sequence ID" value="NZ_SMKO01000022.1"/>
</dbReference>
<name>A0A4R4VQL8_9ACTN</name>
<protein>
    <recommendedName>
        <fullName evidence="2">Glycoside-hydrolase family GH114 TIM-barrel domain-containing protein</fullName>
    </recommendedName>
</protein>
<gene>
    <name evidence="3" type="ORF">E1292_11980</name>
</gene>
<dbReference type="InterPro" id="IPR004352">
    <property type="entry name" value="GH114_TIM-barrel"/>
</dbReference>
<keyword evidence="1" id="KW-0732">Signal</keyword>
<dbReference type="InterPro" id="IPR013785">
    <property type="entry name" value="Aldolase_TIM"/>
</dbReference>
<evidence type="ECO:0000259" key="2">
    <source>
        <dbReference type="Pfam" id="PF03537"/>
    </source>
</evidence>
<keyword evidence="4" id="KW-1185">Reference proteome</keyword>
<dbReference type="PANTHER" id="PTHR35273">
    <property type="entry name" value="ALPHA-1,4 POLYGALACTOSAMINIDASE, PUTATIVE (AFU_ORTHOLOGUE AFUA_3G07890)-RELATED"/>
    <property type="match status" value="1"/>
</dbReference>
<comment type="caution">
    <text evidence="3">The sequence shown here is derived from an EMBL/GenBank/DDBJ whole genome shotgun (WGS) entry which is preliminary data.</text>
</comment>
<sequence length="302" mass="32698">MRLPALISAATLVAALSVPPFALLPAAASAASATVSAAASARVPATTPVATGLPAPVPCDGCWRPALKTSWQWQLSSLPVKPYPNVRMFDIDGFDAAEDGTIVASLKAGRPDRGLLCYISAGTFEDWRPDAARFPEEWEGERWLDIRAYTGTLGEIMKARLDMCKAAGFDAVEPDNVDGYGNDSGFPLKAADQLAYNAWFANEAHKRGLSVALKNDVAQIPRLLPYFDFAVNEECWQYTECTTAQNGGDYGYDQFVKAGKAVFQVEYDLAPSAFCARSNAQNFNSLKKKYELGAYRVPCRGA</sequence>
<dbReference type="Pfam" id="PF03537">
    <property type="entry name" value="Glyco_hydro_114"/>
    <property type="match status" value="1"/>
</dbReference>
<organism evidence="3 4">
    <name type="scientific">Nonomuraea deserti</name>
    <dbReference type="NCBI Taxonomy" id="1848322"/>
    <lineage>
        <taxon>Bacteria</taxon>
        <taxon>Bacillati</taxon>
        <taxon>Actinomycetota</taxon>
        <taxon>Actinomycetes</taxon>
        <taxon>Streptosporangiales</taxon>
        <taxon>Streptosporangiaceae</taxon>
        <taxon>Nonomuraea</taxon>
    </lineage>
</organism>
<dbReference type="InterPro" id="IPR017853">
    <property type="entry name" value="GH"/>
</dbReference>
<dbReference type="Gene3D" id="3.20.20.70">
    <property type="entry name" value="Aldolase class I"/>
    <property type="match status" value="1"/>
</dbReference>